<comment type="caution">
    <text evidence="1">The sequence shown here is derived from an EMBL/GenBank/DDBJ whole genome shotgun (WGS) entry which is preliminary data.</text>
</comment>
<sequence length="115" mass="12698">FEVEDSLRSIVKAAATKKGADGSVVVCRRKDIRLSSVRLRSRLFVFSSSQPWLLGSVPHMANLLLTPTSQAYEASYSAANRFISLKARARSANGYLTNGSPLFVMAFLRGQCQWL</sequence>
<protein>
    <submittedName>
        <fullName evidence="1">Uncharacterized protein</fullName>
    </submittedName>
</protein>
<organism evidence="1 2">
    <name type="scientific">Haematococcus lacustris</name>
    <name type="common">Green alga</name>
    <name type="synonym">Haematococcus pluvialis</name>
    <dbReference type="NCBI Taxonomy" id="44745"/>
    <lineage>
        <taxon>Eukaryota</taxon>
        <taxon>Viridiplantae</taxon>
        <taxon>Chlorophyta</taxon>
        <taxon>core chlorophytes</taxon>
        <taxon>Chlorophyceae</taxon>
        <taxon>CS clade</taxon>
        <taxon>Chlamydomonadales</taxon>
        <taxon>Haematococcaceae</taxon>
        <taxon>Haematococcus</taxon>
    </lineage>
</organism>
<evidence type="ECO:0000313" key="2">
    <source>
        <dbReference type="Proteomes" id="UP000485058"/>
    </source>
</evidence>
<reference evidence="1 2" key="1">
    <citation type="submission" date="2020-02" db="EMBL/GenBank/DDBJ databases">
        <title>Draft genome sequence of Haematococcus lacustris strain NIES-144.</title>
        <authorList>
            <person name="Morimoto D."/>
            <person name="Nakagawa S."/>
            <person name="Yoshida T."/>
            <person name="Sawayama S."/>
        </authorList>
    </citation>
    <scope>NUCLEOTIDE SEQUENCE [LARGE SCALE GENOMIC DNA]</scope>
    <source>
        <strain evidence="1 2">NIES-144</strain>
    </source>
</reference>
<evidence type="ECO:0000313" key="1">
    <source>
        <dbReference type="EMBL" id="GFH31279.1"/>
    </source>
</evidence>
<dbReference type="AlphaFoldDB" id="A0A6A0AEG9"/>
<proteinExistence type="predicted"/>
<feature type="non-terminal residue" evidence="1">
    <location>
        <position position="1"/>
    </location>
</feature>
<keyword evidence="2" id="KW-1185">Reference proteome</keyword>
<dbReference type="Proteomes" id="UP000485058">
    <property type="component" value="Unassembled WGS sequence"/>
</dbReference>
<dbReference type="EMBL" id="BLLF01005502">
    <property type="protein sequence ID" value="GFH31279.1"/>
    <property type="molecule type" value="Genomic_DNA"/>
</dbReference>
<accession>A0A6A0AEG9</accession>
<name>A0A6A0AEG9_HAELA</name>
<gene>
    <name evidence="1" type="ORF">HaLaN_30289</name>
</gene>
<feature type="non-terminal residue" evidence="1">
    <location>
        <position position="115"/>
    </location>
</feature>